<name>A0A0R2LPH2_9LACO</name>
<dbReference type="GO" id="GO:0005737">
    <property type="term" value="C:cytoplasm"/>
    <property type="evidence" value="ECO:0007669"/>
    <property type="project" value="UniProtKB-SubCell"/>
</dbReference>
<dbReference type="PANTHER" id="PTHR35798">
    <property type="entry name" value="CELL DIVISION PROTEIN SEPF"/>
    <property type="match status" value="1"/>
</dbReference>
<gene>
    <name evidence="5" type="primary">sepF</name>
    <name evidence="7" type="ORF">IV57_GL001887</name>
</gene>
<comment type="caution">
    <text evidence="7">The sequence shown here is derived from an EMBL/GenBank/DDBJ whole genome shotgun (WGS) entry which is preliminary data.</text>
</comment>
<dbReference type="EMBL" id="JQCF01000004">
    <property type="protein sequence ID" value="KRO00234.1"/>
    <property type="molecule type" value="Genomic_DNA"/>
</dbReference>
<keyword evidence="8" id="KW-1185">Reference proteome</keyword>
<keyword evidence="1 5" id="KW-0132">Cell division</keyword>
<reference evidence="7 8" key="1">
    <citation type="journal article" date="2015" name="Genome Announc.">
        <title>Expanding the biotechnology potential of lactobacilli through comparative genomics of 213 strains and associated genera.</title>
        <authorList>
            <person name="Sun Z."/>
            <person name="Harris H.M."/>
            <person name="McCann A."/>
            <person name="Guo C."/>
            <person name="Argimon S."/>
            <person name="Zhang W."/>
            <person name="Yang X."/>
            <person name="Jeffery I.B."/>
            <person name="Cooney J.C."/>
            <person name="Kagawa T.F."/>
            <person name="Liu W."/>
            <person name="Song Y."/>
            <person name="Salvetti E."/>
            <person name="Wrobel A."/>
            <person name="Rasinkangas P."/>
            <person name="Parkhill J."/>
            <person name="Rea M.C."/>
            <person name="O'Sullivan O."/>
            <person name="Ritari J."/>
            <person name="Douillard F.P."/>
            <person name="Paul Ross R."/>
            <person name="Yang R."/>
            <person name="Briner A.E."/>
            <person name="Felis G.E."/>
            <person name="de Vos W.M."/>
            <person name="Barrangou R."/>
            <person name="Klaenhammer T.R."/>
            <person name="Caufield P.W."/>
            <person name="Cui Y."/>
            <person name="Zhang H."/>
            <person name="O'Toole P.W."/>
        </authorList>
    </citation>
    <scope>NUCLEOTIDE SEQUENCE [LARGE SCALE GENOMIC DNA]</scope>
    <source>
        <strain evidence="7 8">DSM 24716</strain>
    </source>
</reference>
<protein>
    <recommendedName>
        <fullName evidence="5">Cell division protein SepF</fullName>
    </recommendedName>
</protein>
<evidence type="ECO:0000256" key="6">
    <source>
        <dbReference type="SAM" id="MobiDB-lite"/>
    </source>
</evidence>
<dbReference type="Pfam" id="PF04472">
    <property type="entry name" value="SepF"/>
    <property type="match status" value="1"/>
</dbReference>
<dbReference type="InterPro" id="IPR023052">
    <property type="entry name" value="Cell_div_SepF"/>
</dbReference>
<evidence type="ECO:0000256" key="2">
    <source>
        <dbReference type="ARBA" id="ARBA00023210"/>
    </source>
</evidence>
<evidence type="ECO:0000256" key="1">
    <source>
        <dbReference type="ARBA" id="ARBA00022618"/>
    </source>
</evidence>
<accession>A0A0R2LPH2</accession>
<dbReference type="HAMAP" id="MF_01197">
    <property type="entry name" value="SepF"/>
    <property type="match status" value="1"/>
</dbReference>
<organism evidence="7 8">
    <name type="scientific">Companilactobacillus kimchiensis</name>
    <dbReference type="NCBI Taxonomy" id="993692"/>
    <lineage>
        <taxon>Bacteria</taxon>
        <taxon>Bacillati</taxon>
        <taxon>Bacillota</taxon>
        <taxon>Bacilli</taxon>
        <taxon>Lactobacillales</taxon>
        <taxon>Lactobacillaceae</taxon>
        <taxon>Companilactobacillus</taxon>
    </lineage>
</organism>
<keyword evidence="5" id="KW-0963">Cytoplasm</keyword>
<dbReference type="PATRIC" id="fig|993692.3.peg.1916"/>
<evidence type="ECO:0000313" key="7">
    <source>
        <dbReference type="EMBL" id="KRO00234.1"/>
    </source>
</evidence>
<dbReference type="OrthoDB" id="9815206at2"/>
<dbReference type="RefSeq" id="WP_057880126.1">
    <property type="nucleotide sequence ID" value="NZ_JQCF01000004.1"/>
</dbReference>
<dbReference type="GO" id="GO:0000917">
    <property type="term" value="P:division septum assembly"/>
    <property type="evidence" value="ECO:0007669"/>
    <property type="project" value="UniProtKB-KW"/>
</dbReference>
<dbReference type="Proteomes" id="UP000051006">
    <property type="component" value="Unassembled WGS sequence"/>
</dbReference>
<dbReference type="AlphaFoldDB" id="A0A0R2LPH2"/>
<comment type="subunit">
    <text evidence="5">Homodimer. Interacts with FtsZ.</text>
</comment>
<proteinExistence type="inferred from homology"/>
<dbReference type="Gene3D" id="3.30.110.150">
    <property type="entry name" value="SepF-like protein"/>
    <property type="match status" value="1"/>
</dbReference>
<keyword evidence="2 5" id="KW-0717">Septation</keyword>
<dbReference type="GO" id="GO:0043093">
    <property type="term" value="P:FtsZ-dependent cytokinesis"/>
    <property type="evidence" value="ECO:0007669"/>
    <property type="project" value="UniProtKB-UniRule"/>
</dbReference>
<evidence type="ECO:0000256" key="3">
    <source>
        <dbReference type="ARBA" id="ARBA00023306"/>
    </source>
</evidence>
<comment type="similarity">
    <text evidence="5">Belongs to the SepF family.</text>
</comment>
<dbReference type="InterPro" id="IPR007561">
    <property type="entry name" value="Cell_div_SepF/SepF-rel"/>
</dbReference>
<feature type="compositionally biased region" description="Polar residues" evidence="6">
    <location>
        <begin position="24"/>
        <end position="38"/>
    </location>
</feature>
<feature type="region of interest" description="Disordered" evidence="6">
    <location>
        <begin position="1"/>
        <end position="38"/>
    </location>
</feature>
<comment type="subcellular location">
    <subcellularLocation>
        <location evidence="5">Cytoplasm</location>
    </subcellularLocation>
    <text evidence="5">Localizes to the division site, in a FtsZ-dependent manner.</text>
</comment>
<dbReference type="InterPro" id="IPR038594">
    <property type="entry name" value="SepF-like_sf"/>
</dbReference>
<evidence type="ECO:0000256" key="5">
    <source>
        <dbReference type="HAMAP-Rule" id="MF_01197"/>
    </source>
</evidence>
<sequence length="137" mass="15338">MAFEKLGSFFGINDDDEPNEKKVMTNTEQPKSDYSNNEKVVSMSTASEARTKANSKIAIYQPRVYSDAKVIAKQLLNNKAVIVNFNNVNDEQSKRIVDFLTGTIFALNGEIKRVGEKIFLCTPPKFEIDGSIPDINE</sequence>
<comment type="function">
    <text evidence="4 5">Cell division protein that is part of the divisome complex and is recruited early to the Z-ring. Probably stimulates Z-ring formation, perhaps through the cross-linking of FtsZ protofilaments. Its function overlaps with FtsA.</text>
</comment>
<dbReference type="STRING" id="993692.IV57_GL001887"/>
<evidence type="ECO:0000256" key="4">
    <source>
        <dbReference type="ARBA" id="ARBA00044936"/>
    </source>
</evidence>
<dbReference type="PANTHER" id="PTHR35798:SF1">
    <property type="entry name" value="CELL DIVISION PROTEIN SEPF"/>
    <property type="match status" value="1"/>
</dbReference>
<keyword evidence="3 5" id="KW-0131">Cell cycle</keyword>
<evidence type="ECO:0000313" key="8">
    <source>
        <dbReference type="Proteomes" id="UP000051006"/>
    </source>
</evidence>